<keyword evidence="1" id="KW-1185">Reference proteome</keyword>
<protein>
    <submittedName>
        <fullName evidence="2">Uncharacterized protein</fullName>
    </submittedName>
</protein>
<name>A0A914H1C3_GLORO</name>
<dbReference type="InterPro" id="IPR038765">
    <property type="entry name" value="Papain-like_cys_pep_sf"/>
</dbReference>
<dbReference type="SUPFAM" id="SSF54001">
    <property type="entry name" value="Cysteine proteinases"/>
    <property type="match status" value="1"/>
</dbReference>
<evidence type="ECO:0000313" key="1">
    <source>
        <dbReference type="Proteomes" id="UP000887572"/>
    </source>
</evidence>
<organism evidence="1 2">
    <name type="scientific">Globodera rostochiensis</name>
    <name type="common">Golden nematode worm</name>
    <name type="synonym">Heterodera rostochiensis</name>
    <dbReference type="NCBI Taxonomy" id="31243"/>
    <lineage>
        <taxon>Eukaryota</taxon>
        <taxon>Metazoa</taxon>
        <taxon>Ecdysozoa</taxon>
        <taxon>Nematoda</taxon>
        <taxon>Chromadorea</taxon>
        <taxon>Rhabditida</taxon>
        <taxon>Tylenchina</taxon>
        <taxon>Tylenchomorpha</taxon>
        <taxon>Tylenchoidea</taxon>
        <taxon>Heteroderidae</taxon>
        <taxon>Heteroderinae</taxon>
        <taxon>Globodera</taxon>
    </lineage>
</organism>
<dbReference type="Proteomes" id="UP000887572">
    <property type="component" value="Unplaced"/>
</dbReference>
<sequence>MHLTSPLFPKEVQTTAGDLLFFFRQKNGGPSTIQNGEMTDKREAICAVARDAFADAFHVGIILEPTQNDDELERIVHAARDQVRVDVVETVVEQLRPDRVELCRTSLGDSRWSRRAAKWAVAQCGAAYNDIFSPECLNSRGQRAFYCCQLAAEAFKATNPTQKSVSPFLPHTLNFAGENGQILPYWAEHYRKVCPQNPTPPQGRPGSHPSKLRASPCVFLIASRTIDKV</sequence>
<dbReference type="WBParaSite" id="Gr19_v10_g1312.t1">
    <property type="protein sequence ID" value="Gr19_v10_g1312.t1"/>
    <property type="gene ID" value="Gr19_v10_g1312"/>
</dbReference>
<accession>A0A914H1C3</accession>
<evidence type="ECO:0000313" key="2">
    <source>
        <dbReference type="WBParaSite" id="Gr19_v10_g1312.t1"/>
    </source>
</evidence>
<reference evidence="2" key="1">
    <citation type="submission" date="2022-11" db="UniProtKB">
        <authorList>
            <consortium name="WormBaseParasite"/>
        </authorList>
    </citation>
    <scope>IDENTIFICATION</scope>
</reference>
<dbReference type="Gene3D" id="3.90.1720.10">
    <property type="entry name" value="endopeptidase domain like (from Nostoc punctiforme)"/>
    <property type="match status" value="1"/>
</dbReference>
<proteinExistence type="predicted"/>
<dbReference type="AlphaFoldDB" id="A0A914H1C3"/>